<dbReference type="AlphaFoldDB" id="A0A516GF55"/>
<dbReference type="CDD" id="cd01651">
    <property type="entry name" value="RT_G2_intron"/>
    <property type="match status" value="1"/>
</dbReference>
<dbReference type="PANTHER" id="PTHR34047:SF8">
    <property type="entry name" value="PROTEIN YKFC"/>
    <property type="match status" value="1"/>
</dbReference>
<reference evidence="3 4" key="1">
    <citation type="submission" date="2019-07" db="EMBL/GenBank/DDBJ databases">
        <title>complete genome sequencing of Ornithinimicrobium sp. H23M54.</title>
        <authorList>
            <person name="Bae J.-W."/>
            <person name="Lee S.-Y."/>
        </authorList>
    </citation>
    <scope>NUCLEOTIDE SEQUENCE [LARGE SCALE GENOMIC DNA]</scope>
    <source>
        <strain evidence="3 4">H23M54</strain>
    </source>
</reference>
<proteinExistence type="predicted"/>
<dbReference type="Pfam" id="PF08388">
    <property type="entry name" value="GIIM"/>
    <property type="match status" value="1"/>
</dbReference>
<dbReference type="InterPro" id="IPR043502">
    <property type="entry name" value="DNA/RNA_pol_sf"/>
</dbReference>
<dbReference type="Pfam" id="PF00078">
    <property type="entry name" value="RVT_1"/>
    <property type="match status" value="1"/>
</dbReference>
<keyword evidence="3" id="KW-0808">Transferase</keyword>
<dbReference type="SUPFAM" id="SSF56672">
    <property type="entry name" value="DNA/RNA polymerases"/>
    <property type="match status" value="1"/>
</dbReference>
<dbReference type="PROSITE" id="PS50878">
    <property type="entry name" value="RT_POL"/>
    <property type="match status" value="1"/>
</dbReference>
<feature type="domain" description="Reverse transcriptase" evidence="2">
    <location>
        <begin position="97"/>
        <end position="327"/>
    </location>
</feature>
<dbReference type="PANTHER" id="PTHR34047">
    <property type="entry name" value="NUCLEAR INTRON MATURASE 1, MITOCHONDRIAL-RELATED"/>
    <property type="match status" value="1"/>
</dbReference>
<dbReference type="InterPro" id="IPR051083">
    <property type="entry name" value="GrpII_Intron_Splice-Mob/Def"/>
</dbReference>
<dbReference type="Proteomes" id="UP000315395">
    <property type="component" value="Chromosome"/>
</dbReference>
<keyword evidence="4" id="KW-1185">Reference proteome</keyword>
<evidence type="ECO:0000256" key="1">
    <source>
        <dbReference type="SAM" id="MobiDB-lite"/>
    </source>
</evidence>
<name>A0A516GF55_9MICO</name>
<sequence length="456" mass="51891">MAGVAPRSNNPGRRSPVDVGGSASTGKVRKLQNTLWAAAKQSEDRRFHALYDRIYRGDVLWEAWERVRRNRGAAGVDRVTLAFVEEDYGVARLLGELQADLRSGSYRPAPSRRVDIPKPAGGVRPLGIPTVRDRVAQQAAKIVLEPIFEADFLEVSYGFRPKRSSTQAMESIRKAFPQGYTQVAEADIRGFFDNIDHDVLMEQVGRRVSDRRVLKLVGQWLRAGVMSGQGFQRTVAGTPQGGVISPLLANIYLHAFDEQVRERGLGLLVRYADDFVIMTRTPGQAEAALEGARDILVLMGLELHPDKTRVIDLREGREGFDFLGCHFRARMSGRLWEQKRIVRYYLHRWPSRAAMKRLREKVRDRTGANRTGTPIEWVIEELTPILRGWGNYFRTGNAATKFCQIDDYVVRRLKRLLIKKRGRNLHAGVAQQWTEDWFNDHGLYRLRGTIRYPKAA</sequence>
<evidence type="ECO:0000313" key="4">
    <source>
        <dbReference type="Proteomes" id="UP000315395"/>
    </source>
</evidence>
<dbReference type="InterPro" id="IPR030931">
    <property type="entry name" value="Group_II_RT_mat"/>
</dbReference>
<keyword evidence="3" id="KW-0548">Nucleotidyltransferase</keyword>
<feature type="region of interest" description="Disordered" evidence="1">
    <location>
        <begin position="1"/>
        <end position="25"/>
    </location>
</feature>
<dbReference type="EMBL" id="CP041616">
    <property type="protein sequence ID" value="QDO90138.1"/>
    <property type="molecule type" value="Genomic_DNA"/>
</dbReference>
<dbReference type="InterPro" id="IPR000477">
    <property type="entry name" value="RT_dom"/>
</dbReference>
<dbReference type="KEGG" id="orz:FNH13_00045"/>
<organism evidence="3 4">
    <name type="scientific">Ornithinimicrobium ciconiae</name>
    <dbReference type="NCBI Taxonomy" id="2594265"/>
    <lineage>
        <taxon>Bacteria</taxon>
        <taxon>Bacillati</taxon>
        <taxon>Actinomycetota</taxon>
        <taxon>Actinomycetes</taxon>
        <taxon>Micrococcales</taxon>
        <taxon>Ornithinimicrobiaceae</taxon>
        <taxon>Ornithinimicrobium</taxon>
    </lineage>
</organism>
<evidence type="ECO:0000313" key="3">
    <source>
        <dbReference type="EMBL" id="QDO90138.1"/>
    </source>
</evidence>
<protein>
    <submittedName>
        <fullName evidence="3">Group II intron reverse transcriptase/maturase</fullName>
        <ecNumber evidence="3">2.7.7.49</ecNumber>
    </submittedName>
</protein>
<dbReference type="EC" id="2.7.7.49" evidence="3"/>
<evidence type="ECO:0000259" key="2">
    <source>
        <dbReference type="PROSITE" id="PS50878"/>
    </source>
</evidence>
<dbReference type="NCBIfam" id="TIGR04416">
    <property type="entry name" value="group_II_RT_mat"/>
    <property type="match status" value="1"/>
</dbReference>
<dbReference type="GO" id="GO:0003964">
    <property type="term" value="F:RNA-directed DNA polymerase activity"/>
    <property type="evidence" value="ECO:0007669"/>
    <property type="project" value="UniProtKB-KW"/>
</dbReference>
<keyword evidence="3" id="KW-0695">RNA-directed DNA polymerase</keyword>
<gene>
    <name evidence="3" type="primary">ltrA</name>
    <name evidence="3" type="ORF">FNH13_00045</name>
</gene>
<dbReference type="InterPro" id="IPR013597">
    <property type="entry name" value="Mat_intron_G2"/>
</dbReference>
<accession>A0A516GF55</accession>
<dbReference type="OrthoDB" id="1550386at2"/>